<dbReference type="AlphaFoldDB" id="A0A6N7QYK0"/>
<dbReference type="EC" id="3.2.1.89" evidence="4"/>
<evidence type="ECO:0000256" key="2">
    <source>
        <dbReference type="ARBA" id="ARBA00022801"/>
    </source>
</evidence>
<dbReference type="GO" id="GO:0015926">
    <property type="term" value="F:glucosidase activity"/>
    <property type="evidence" value="ECO:0007669"/>
    <property type="project" value="InterPro"/>
</dbReference>
<reference evidence="5 6" key="1">
    <citation type="submission" date="2019-10" db="EMBL/GenBank/DDBJ databases">
        <title>Gracilibacillus salitolerans sp. nov., a moderate halophile isolated from a saline soil in northwest China.</title>
        <authorList>
            <person name="Gan L."/>
        </authorList>
    </citation>
    <scope>NUCLEOTIDE SEQUENCE [LARGE SCALE GENOMIC DNA]</scope>
    <source>
        <strain evidence="5 6">TP2-8</strain>
    </source>
</reference>
<organism evidence="5 6">
    <name type="scientific">Gracilibacillus thailandensis</name>
    <dbReference type="NCBI Taxonomy" id="563735"/>
    <lineage>
        <taxon>Bacteria</taxon>
        <taxon>Bacillati</taxon>
        <taxon>Bacillota</taxon>
        <taxon>Bacilli</taxon>
        <taxon>Bacillales</taxon>
        <taxon>Bacillaceae</taxon>
        <taxon>Gracilibacillus</taxon>
    </lineage>
</organism>
<name>A0A6N7QYK0_9BACI</name>
<dbReference type="InterPro" id="IPR017853">
    <property type="entry name" value="GH"/>
</dbReference>
<keyword evidence="6" id="KW-1185">Reference proteome</keyword>
<dbReference type="Gene3D" id="3.20.20.80">
    <property type="entry name" value="Glycosidases"/>
    <property type="match status" value="1"/>
</dbReference>
<sequence>MNNNYLEGNDILKQEFIKGVDISILDEVEKFGGEFFVDNQKKDLFKILKSKGINTIRLRLWVNPFDSQGNPYLGGTNDLKTTVRLARRAKAEGMRFMLNLHYSDFWTDPKKQQKPKEWEDLSGMALVNEVYNYTKGILQVFKRESLVPEYIQIGNEITNGMLWPDGQTPKFLFEEKEFEVWEEKERNTAYDRLADLLKAGVLAVRENYTTDEMKIILHLDFGGANKLYRIWFDEISKRGVDFDIIGLSYYPYWHGSLEDLKFNLKDIGDRFEKDLLIVETAYAFTDEAPQGEDSIFNKELSDIAGYPPTIKGQQTFLIDLLNLVKELHADAYKGLGIVYWEPAWLPVKQTSWASVEGMKYGNDLGNIGNHWANQGLFDFEGNALESLDIFKSF</sequence>
<comment type="similarity">
    <text evidence="1 4">Belongs to the glycosyl hydrolase 53 family.</text>
</comment>
<dbReference type="Pfam" id="PF07745">
    <property type="entry name" value="Glyco_hydro_53"/>
    <property type="match status" value="1"/>
</dbReference>
<keyword evidence="2 4" id="KW-0378">Hydrolase</keyword>
<evidence type="ECO:0000256" key="3">
    <source>
        <dbReference type="ARBA" id="ARBA00023295"/>
    </source>
</evidence>
<gene>
    <name evidence="5" type="ORF">GH885_01280</name>
</gene>
<proteinExistence type="inferred from homology"/>
<comment type="caution">
    <text evidence="5">The sequence shown here is derived from an EMBL/GenBank/DDBJ whole genome shotgun (WGS) entry which is preliminary data.</text>
</comment>
<evidence type="ECO:0000256" key="1">
    <source>
        <dbReference type="ARBA" id="ARBA00010687"/>
    </source>
</evidence>
<dbReference type="GO" id="GO:0045490">
    <property type="term" value="P:pectin catabolic process"/>
    <property type="evidence" value="ECO:0007669"/>
    <property type="project" value="TreeGrafter"/>
</dbReference>
<dbReference type="InterPro" id="IPR011683">
    <property type="entry name" value="Glyco_hydro_53"/>
</dbReference>
<evidence type="ECO:0000256" key="4">
    <source>
        <dbReference type="RuleBase" id="RU361192"/>
    </source>
</evidence>
<accession>A0A6N7QYK0</accession>
<keyword evidence="3 4" id="KW-0326">Glycosidase</keyword>
<dbReference type="PANTHER" id="PTHR34983">
    <property type="entry name" value="ARABINOGALACTAN ENDO-BETA-1,4-GALACTANASE A"/>
    <property type="match status" value="1"/>
</dbReference>
<dbReference type="PANTHER" id="PTHR34983:SF2">
    <property type="entry name" value="ENDO-BETA-1,4-GALACTANASE"/>
    <property type="match status" value="1"/>
</dbReference>
<evidence type="ECO:0000313" key="6">
    <source>
        <dbReference type="Proteomes" id="UP000435187"/>
    </source>
</evidence>
<dbReference type="EMBL" id="WJEE01000001">
    <property type="protein sequence ID" value="MRI64979.1"/>
    <property type="molecule type" value="Genomic_DNA"/>
</dbReference>
<dbReference type="SUPFAM" id="SSF51445">
    <property type="entry name" value="(Trans)glycosidases"/>
    <property type="match status" value="1"/>
</dbReference>
<dbReference type="Proteomes" id="UP000435187">
    <property type="component" value="Unassembled WGS sequence"/>
</dbReference>
<evidence type="ECO:0000313" key="5">
    <source>
        <dbReference type="EMBL" id="MRI64979.1"/>
    </source>
</evidence>
<dbReference type="GO" id="GO:0031218">
    <property type="term" value="F:arabinogalactan endo-1,4-beta-galactosidase activity"/>
    <property type="evidence" value="ECO:0007669"/>
    <property type="project" value="UniProtKB-EC"/>
</dbReference>
<protein>
    <recommendedName>
        <fullName evidence="4">Arabinogalactan endo-beta-1,4-galactanase</fullName>
        <ecNumber evidence="4">3.2.1.89</ecNumber>
    </recommendedName>
</protein>
<comment type="catalytic activity">
    <reaction evidence="4">
        <text>The enzyme specifically hydrolyzes (1-&gt;4)-beta-D-galactosidic linkages in type I arabinogalactans.</text>
        <dbReference type="EC" id="3.2.1.89"/>
    </reaction>
</comment>